<dbReference type="InterPro" id="IPR025885">
    <property type="entry name" value="PapC_N"/>
</dbReference>
<feature type="chain" id="PRO_5044297178" evidence="9">
    <location>
        <begin position="26"/>
        <end position="824"/>
    </location>
</feature>
<dbReference type="Gene3D" id="2.60.40.2070">
    <property type="match status" value="1"/>
</dbReference>
<dbReference type="PANTHER" id="PTHR30451:SF8">
    <property type="entry name" value="FIMBRIAL USHER PROTEIN"/>
    <property type="match status" value="1"/>
</dbReference>
<dbReference type="InterPro" id="IPR043142">
    <property type="entry name" value="PapC-like_C_sf"/>
</dbReference>
<feature type="domain" description="PapC N-terminal" evidence="10">
    <location>
        <begin position="47"/>
        <end position="180"/>
    </location>
</feature>
<keyword evidence="8" id="KW-0998">Cell outer membrane</keyword>
<dbReference type="InterPro" id="IPR037224">
    <property type="entry name" value="PapC_N_sf"/>
</dbReference>
<accession>A0AB39CJW0</accession>
<protein>
    <submittedName>
        <fullName evidence="11">Fimbria/pilus outer membrane usher protein</fullName>
    </submittedName>
</protein>
<dbReference type="GO" id="GO:0015473">
    <property type="term" value="F:fimbrial usher porin activity"/>
    <property type="evidence" value="ECO:0007669"/>
    <property type="project" value="InterPro"/>
</dbReference>
<comment type="similarity">
    <text evidence="2">Belongs to the fimbrial export usher family.</text>
</comment>
<proteinExistence type="inferred from homology"/>
<dbReference type="InterPro" id="IPR000015">
    <property type="entry name" value="Fimb_usher"/>
</dbReference>
<comment type="subcellular location">
    <subcellularLocation>
        <location evidence="1">Cell outer membrane</location>
        <topology evidence="1">Multi-pass membrane protein</topology>
    </subcellularLocation>
</comment>
<evidence type="ECO:0000259" key="10">
    <source>
        <dbReference type="Pfam" id="PF13954"/>
    </source>
</evidence>
<dbReference type="Pfam" id="PF13954">
    <property type="entry name" value="PapC_N"/>
    <property type="match status" value="1"/>
</dbReference>
<organism evidence="11">
    <name type="scientific">Castellaniella ginsengisoli</name>
    <dbReference type="NCBI Taxonomy" id="546114"/>
    <lineage>
        <taxon>Bacteria</taxon>
        <taxon>Pseudomonadati</taxon>
        <taxon>Pseudomonadota</taxon>
        <taxon>Betaproteobacteria</taxon>
        <taxon>Burkholderiales</taxon>
        <taxon>Alcaligenaceae</taxon>
        <taxon>Castellaniella</taxon>
    </lineage>
</organism>
<reference evidence="11" key="1">
    <citation type="submission" date="2024-05" db="EMBL/GenBank/DDBJ databases">
        <authorList>
            <person name="Luo Y.-C."/>
            <person name="Nicholds J."/>
            <person name="Mortimer T."/>
            <person name="Maboni G."/>
        </authorList>
    </citation>
    <scope>NUCLEOTIDE SEQUENCE</scope>
    <source>
        <strain evidence="11">153920</strain>
    </source>
</reference>
<evidence type="ECO:0000256" key="6">
    <source>
        <dbReference type="ARBA" id="ARBA00022729"/>
    </source>
</evidence>
<evidence type="ECO:0000256" key="7">
    <source>
        <dbReference type="ARBA" id="ARBA00023136"/>
    </source>
</evidence>
<evidence type="ECO:0000256" key="9">
    <source>
        <dbReference type="SAM" id="SignalP"/>
    </source>
</evidence>
<keyword evidence="5" id="KW-0812">Transmembrane</keyword>
<dbReference type="SUPFAM" id="SSF141729">
    <property type="entry name" value="FimD N-terminal domain-like"/>
    <property type="match status" value="1"/>
</dbReference>
<keyword evidence="4" id="KW-1134">Transmembrane beta strand</keyword>
<sequence length="824" mass="87522">MRWVDGAALAWAGVMAIGPAPQALAAPAHQDRAAAGAGAGAQAPAVEFDLEMLKNRGLGADVAEYFKSGARFRAGMARVTVFVNDQRVGQVGARFDDQGQVCFDEAFMSGAGLQWRDAPSGDKQPGCADFLTQYPNTIVKLIPGREEVRLIVPTDALRPQGAGHHAYATGGAGAILNYDVLLTRNQSPGRSDQFRSIQSEAGFNAGDWVLRSRQSYVESAGRTRFDHLYAYGQKTFAGLGQTVQAGQISIANSLFAGSSITGVQWVPEAALQEGRQAARSLVSGIANSPARIEVRQSGSLIYTTVVPQGPFSLADIPLLNRSSDLHVSVIENNGGVHTFVVPAAELTSGDLGGTPGYSLALGKYRAYGSRRTTREPFIATGTGTWGLDKDSNVTAGLMAATDYYAVGAALNRAFTPSVNGSVRQVASYSKDHQAKGMQTSVSLNSQIIETVSASLGATMQTPGFRDLGDVVNDDRWSGFDARYRMQYTGSIGWSNDAFGSVQGSYSRASTFDGRRTQYFTAAWSKSIKRVTVSLNFQHASGGSDSSGNTVLLSVSIPLGPRSVRGYVNSHEGRTRSGASVSEQVNEYVGYDLSAEHDGQDRETSVSGNLSLLPRYFQASLGAARNGSSGTMYSGQLRGGVAIHGSGVTLSPYPINDTYAIAKVGDVAGVKIATPQGPVWTDISGRAVVPGLTPYRTSRLQVATPSLPRNVDLVNGYREIEAARGAVQRLDFGVVKTRRVLLRTKVSDGSLLARGVSVIDANGDFVTAVLNQGKVFLPGLDAPMPLRAEMSDGRQCELSFQLGDKPDVNNYYETVDAVCRLSDHG</sequence>
<dbReference type="GO" id="GO:0009297">
    <property type="term" value="P:pilus assembly"/>
    <property type="evidence" value="ECO:0007669"/>
    <property type="project" value="InterPro"/>
</dbReference>
<evidence type="ECO:0000256" key="4">
    <source>
        <dbReference type="ARBA" id="ARBA00022452"/>
    </source>
</evidence>
<dbReference type="RefSeq" id="WP_368643574.1">
    <property type="nucleotide sequence ID" value="NZ_CP158252.1"/>
</dbReference>
<dbReference type="Pfam" id="PF00577">
    <property type="entry name" value="Usher"/>
    <property type="match status" value="1"/>
</dbReference>
<dbReference type="Gene3D" id="3.10.20.410">
    <property type="match status" value="1"/>
</dbReference>
<feature type="signal peptide" evidence="9">
    <location>
        <begin position="1"/>
        <end position="25"/>
    </location>
</feature>
<evidence type="ECO:0000256" key="3">
    <source>
        <dbReference type="ARBA" id="ARBA00022448"/>
    </source>
</evidence>
<evidence type="ECO:0000256" key="8">
    <source>
        <dbReference type="ARBA" id="ARBA00023237"/>
    </source>
</evidence>
<dbReference type="AlphaFoldDB" id="A0AB39CJW0"/>
<evidence type="ECO:0000313" key="11">
    <source>
        <dbReference type="EMBL" id="XDJ42245.1"/>
    </source>
</evidence>
<dbReference type="Gene3D" id="2.60.40.3110">
    <property type="match status" value="1"/>
</dbReference>
<evidence type="ECO:0000256" key="5">
    <source>
        <dbReference type="ARBA" id="ARBA00022692"/>
    </source>
</evidence>
<keyword evidence="7" id="KW-0472">Membrane</keyword>
<gene>
    <name evidence="11" type="ORF">ABRY99_01340</name>
</gene>
<dbReference type="Gene3D" id="2.60.40.2610">
    <property type="entry name" value="Outer membrane usher protein FimD, plug domain"/>
    <property type="match status" value="1"/>
</dbReference>
<keyword evidence="3" id="KW-0813">Transport</keyword>
<evidence type="ECO:0000256" key="1">
    <source>
        <dbReference type="ARBA" id="ARBA00004571"/>
    </source>
</evidence>
<dbReference type="GO" id="GO:0009279">
    <property type="term" value="C:cell outer membrane"/>
    <property type="evidence" value="ECO:0007669"/>
    <property type="project" value="UniProtKB-SubCell"/>
</dbReference>
<dbReference type="PANTHER" id="PTHR30451">
    <property type="entry name" value="OUTER MEMBRANE USHER PROTEIN"/>
    <property type="match status" value="1"/>
</dbReference>
<dbReference type="InterPro" id="IPR042186">
    <property type="entry name" value="FimD_plug_dom"/>
</dbReference>
<dbReference type="EMBL" id="CP158252">
    <property type="protein sequence ID" value="XDJ42245.1"/>
    <property type="molecule type" value="Genomic_DNA"/>
</dbReference>
<keyword evidence="6 9" id="KW-0732">Signal</keyword>
<evidence type="ECO:0000256" key="2">
    <source>
        <dbReference type="ARBA" id="ARBA00008064"/>
    </source>
</evidence>
<name>A0AB39CJW0_9BURK</name>